<gene>
    <name evidence="2" type="ORF">GCM10009769_21630</name>
</gene>
<dbReference type="Proteomes" id="UP000648535">
    <property type="component" value="Unassembled WGS sequence"/>
</dbReference>
<accession>A0A8H9L0U6</accession>
<keyword evidence="1" id="KW-0472">Membrane</keyword>
<protein>
    <submittedName>
        <fullName evidence="2">Uncharacterized protein</fullName>
    </submittedName>
</protein>
<sequence>MLVLGALSFAVAIGFSFSSEPFDPVGRAGLPAVVIEVLAAVAGIGCVISGLRGLRRKP</sequence>
<organism evidence="2 3">
    <name type="scientific">Curtobacterium luteum</name>
    <dbReference type="NCBI Taxonomy" id="33881"/>
    <lineage>
        <taxon>Bacteria</taxon>
        <taxon>Bacillati</taxon>
        <taxon>Actinomycetota</taxon>
        <taxon>Actinomycetes</taxon>
        <taxon>Micrococcales</taxon>
        <taxon>Microbacteriaceae</taxon>
        <taxon>Curtobacterium</taxon>
    </lineage>
</organism>
<proteinExistence type="predicted"/>
<evidence type="ECO:0000313" key="3">
    <source>
        <dbReference type="Proteomes" id="UP000648535"/>
    </source>
</evidence>
<comment type="caution">
    <text evidence="2">The sequence shown here is derived from an EMBL/GenBank/DDBJ whole genome shotgun (WGS) entry which is preliminary data.</text>
</comment>
<dbReference type="AlphaFoldDB" id="A0A8H9L0U6"/>
<evidence type="ECO:0000256" key="1">
    <source>
        <dbReference type="SAM" id="Phobius"/>
    </source>
</evidence>
<keyword evidence="1" id="KW-0812">Transmembrane</keyword>
<reference evidence="2" key="2">
    <citation type="submission" date="2020-09" db="EMBL/GenBank/DDBJ databases">
        <authorList>
            <person name="Sun Q."/>
            <person name="Ohkuma M."/>
        </authorList>
    </citation>
    <scope>NUCLEOTIDE SEQUENCE</scope>
    <source>
        <strain evidence="2">JCM 1480</strain>
    </source>
</reference>
<keyword evidence="1" id="KW-1133">Transmembrane helix</keyword>
<feature type="transmembrane region" description="Helical" evidence="1">
    <location>
        <begin position="28"/>
        <end position="51"/>
    </location>
</feature>
<evidence type="ECO:0000313" key="2">
    <source>
        <dbReference type="EMBL" id="GGL03133.1"/>
    </source>
</evidence>
<dbReference type="EMBL" id="BMOI01000008">
    <property type="protein sequence ID" value="GGL03133.1"/>
    <property type="molecule type" value="Genomic_DNA"/>
</dbReference>
<reference evidence="2" key="1">
    <citation type="journal article" date="2014" name="Int. J. Syst. Evol. Microbiol.">
        <title>Complete genome sequence of Corynebacterium casei LMG S-19264T (=DSM 44701T), isolated from a smear-ripened cheese.</title>
        <authorList>
            <consortium name="US DOE Joint Genome Institute (JGI-PGF)"/>
            <person name="Walter F."/>
            <person name="Albersmeier A."/>
            <person name="Kalinowski J."/>
            <person name="Ruckert C."/>
        </authorList>
    </citation>
    <scope>NUCLEOTIDE SEQUENCE</scope>
    <source>
        <strain evidence="2">JCM 1480</strain>
    </source>
</reference>
<name>A0A8H9L0U6_9MICO</name>